<gene>
    <name evidence="2" type="ORF">EDC22_11722</name>
</gene>
<accession>A0A4R3LVV5</accession>
<evidence type="ECO:0000313" key="3">
    <source>
        <dbReference type="Proteomes" id="UP000295678"/>
    </source>
</evidence>
<keyword evidence="1" id="KW-0472">Membrane</keyword>
<dbReference type="AlphaFoldDB" id="A0A4R3LVV5"/>
<keyword evidence="1" id="KW-0812">Transmembrane</keyword>
<dbReference type="EMBL" id="SMAK01000017">
    <property type="protein sequence ID" value="TCT03829.1"/>
    <property type="molecule type" value="Genomic_DNA"/>
</dbReference>
<evidence type="ECO:0000256" key="1">
    <source>
        <dbReference type="SAM" id="Phobius"/>
    </source>
</evidence>
<organism evidence="2 3">
    <name type="scientific">Tepidamorphus gemmatus</name>
    <dbReference type="NCBI Taxonomy" id="747076"/>
    <lineage>
        <taxon>Bacteria</taxon>
        <taxon>Pseudomonadati</taxon>
        <taxon>Pseudomonadota</taxon>
        <taxon>Alphaproteobacteria</taxon>
        <taxon>Hyphomicrobiales</taxon>
        <taxon>Tepidamorphaceae</taxon>
        <taxon>Tepidamorphus</taxon>
    </lineage>
</organism>
<protein>
    <submittedName>
        <fullName evidence="2">Uncharacterized protein</fullName>
    </submittedName>
</protein>
<keyword evidence="1" id="KW-1133">Transmembrane helix</keyword>
<keyword evidence="3" id="KW-1185">Reference proteome</keyword>
<proteinExistence type="predicted"/>
<evidence type="ECO:0000313" key="2">
    <source>
        <dbReference type="EMBL" id="TCT03829.1"/>
    </source>
</evidence>
<sequence>MLAVSAGIMWWKRRPAGSLGVPPMPSDPRVFRGLIAILVVGGLIFSLVGASQIVMLALDWLFARRPRRVGA</sequence>
<dbReference type="Proteomes" id="UP000295678">
    <property type="component" value="Unassembled WGS sequence"/>
</dbReference>
<reference evidence="2 3" key="1">
    <citation type="submission" date="2019-03" db="EMBL/GenBank/DDBJ databases">
        <title>Genomic Encyclopedia of Type Strains, Phase IV (KMG-IV): sequencing the most valuable type-strain genomes for metagenomic binning, comparative biology and taxonomic classification.</title>
        <authorList>
            <person name="Goeker M."/>
        </authorList>
    </citation>
    <scope>NUCLEOTIDE SEQUENCE [LARGE SCALE GENOMIC DNA]</scope>
    <source>
        <strain evidence="2 3">DSM 19345</strain>
    </source>
</reference>
<comment type="caution">
    <text evidence="2">The sequence shown here is derived from an EMBL/GenBank/DDBJ whole genome shotgun (WGS) entry which is preliminary data.</text>
</comment>
<feature type="transmembrane region" description="Helical" evidence="1">
    <location>
        <begin position="34"/>
        <end position="58"/>
    </location>
</feature>
<name>A0A4R3LVV5_9HYPH</name>